<dbReference type="AlphaFoldDB" id="A0A7G9LC16"/>
<organism evidence="1 2">
    <name type="scientific">Polaribacter pectinis</name>
    <dbReference type="NCBI Taxonomy" id="2738844"/>
    <lineage>
        <taxon>Bacteria</taxon>
        <taxon>Pseudomonadati</taxon>
        <taxon>Bacteroidota</taxon>
        <taxon>Flavobacteriia</taxon>
        <taxon>Flavobacteriales</taxon>
        <taxon>Flavobacteriaceae</taxon>
    </lineage>
</organism>
<name>A0A7G9LC16_9FLAO</name>
<reference evidence="1 2" key="1">
    <citation type="submission" date="2020-08" db="EMBL/GenBank/DDBJ databases">
        <title>Polaribacter sp. L12M9 isolated from gut of the Korean scallop.</title>
        <authorList>
            <person name="Jeong Y.S."/>
        </authorList>
    </citation>
    <scope>NUCLEOTIDE SEQUENCE [LARGE SCALE GENOMIC DNA]</scope>
    <source>
        <strain evidence="1 2">L12M9</strain>
    </source>
</reference>
<dbReference type="EMBL" id="CP060695">
    <property type="protein sequence ID" value="QNM86165.1"/>
    <property type="molecule type" value="Genomic_DNA"/>
</dbReference>
<dbReference type="RefSeq" id="WP_187483048.1">
    <property type="nucleotide sequence ID" value="NZ_CP060695.1"/>
</dbReference>
<accession>A0A7G9LC16</accession>
<proteinExistence type="predicted"/>
<evidence type="ECO:0000313" key="1">
    <source>
        <dbReference type="EMBL" id="QNM86165.1"/>
    </source>
</evidence>
<sequence length="90" mass="10324">MIPTSIQVMHELENHEHTICTSVGDQHIHAQDLDCDEIHKQLNVFSTNIASNYDVIPTHFYTSIFIDKPQVSKEIYQSIKTTRGPPNFTI</sequence>
<evidence type="ECO:0000313" key="2">
    <source>
        <dbReference type="Proteomes" id="UP000515808"/>
    </source>
</evidence>
<protein>
    <submittedName>
        <fullName evidence="1">Uncharacterized protein</fullName>
    </submittedName>
</protein>
<keyword evidence="2" id="KW-1185">Reference proteome</keyword>
<dbReference type="KEGG" id="ppec:H9W90_03335"/>
<dbReference type="Proteomes" id="UP000515808">
    <property type="component" value="Chromosome"/>
</dbReference>
<gene>
    <name evidence="1" type="ORF">H9W90_03335</name>
</gene>